<dbReference type="EMBL" id="BAABHJ010000030">
    <property type="protein sequence ID" value="GAA4615628.1"/>
    <property type="molecule type" value="Genomic_DNA"/>
</dbReference>
<feature type="compositionally biased region" description="Polar residues" evidence="1">
    <location>
        <begin position="45"/>
        <end position="55"/>
    </location>
</feature>
<accession>A0ABP8TWK7</accession>
<protein>
    <submittedName>
        <fullName evidence="2">Uncharacterized protein</fullName>
    </submittedName>
</protein>
<name>A0ABP8TWK7_9ACTN</name>
<evidence type="ECO:0000313" key="3">
    <source>
        <dbReference type="Proteomes" id="UP001500212"/>
    </source>
</evidence>
<comment type="caution">
    <text evidence="2">The sequence shown here is derived from an EMBL/GenBank/DDBJ whole genome shotgun (WGS) entry which is preliminary data.</text>
</comment>
<organism evidence="2 3">
    <name type="scientific">Actinoallomurus liliacearum</name>
    <dbReference type="NCBI Taxonomy" id="1080073"/>
    <lineage>
        <taxon>Bacteria</taxon>
        <taxon>Bacillati</taxon>
        <taxon>Actinomycetota</taxon>
        <taxon>Actinomycetes</taxon>
        <taxon>Streptosporangiales</taxon>
        <taxon>Thermomonosporaceae</taxon>
        <taxon>Actinoallomurus</taxon>
    </lineage>
</organism>
<evidence type="ECO:0000256" key="1">
    <source>
        <dbReference type="SAM" id="MobiDB-lite"/>
    </source>
</evidence>
<keyword evidence="3" id="KW-1185">Reference proteome</keyword>
<evidence type="ECO:0000313" key="2">
    <source>
        <dbReference type="EMBL" id="GAA4615628.1"/>
    </source>
</evidence>
<proteinExistence type="predicted"/>
<feature type="region of interest" description="Disordered" evidence="1">
    <location>
        <begin position="26"/>
        <end position="55"/>
    </location>
</feature>
<dbReference type="Proteomes" id="UP001500212">
    <property type="component" value="Unassembled WGS sequence"/>
</dbReference>
<reference evidence="3" key="1">
    <citation type="journal article" date="2019" name="Int. J. Syst. Evol. Microbiol.">
        <title>The Global Catalogue of Microorganisms (GCM) 10K type strain sequencing project: providing services to taxonomists for standard genome sequencing and annotation.</title>
        <authorList>
            <consortium name="The Broad Institute Genomics Platform"/>
            <consortium name="The Broad Institute Genome Sequencing Center for Infectious Disease"/>
            <person name="Wu L."/>
            <person name="Ma J."/>
        </authorList>
    </citation>
    <scope>NUCLEOTIDE SEQUENCE [LARGE SCALE GENOMIC DNA]</scope>
    <source>
        <strain evidence="3">JCM 17938</strain>
    </source>
</reference>
<gene>
    <name evidence="2" type="ORF">GCM10023195_69010</name>
</gene>
<sequence length="109" mass="11698">MTGGDEGSAIARDPCCSVRHRRIPGAAVAAGAERSSTAGRRPDINTGQQREQQNETAMHHHLIVDHKHTLSSTVNFWSLRTELAARASLAVRWSAASWPSASQAGGRDV</sequence>